<keyword evidence="2" id="KW-1185">Reference proteome</keyword>
<comment type="caution">
    <text evidence="1">The sequence shown here is derived from an EMBL/GenBank/DDBJ whole genome shotgun (WGS) entry which is preliminary data.</text>
</comment>
<sequence>MDAGSLVIGHFREETGSSITLESETATTTRIIEIVHSRKSPMRGLDAIKDALMVNGVSQANIKESVHTSGLSTVGSKGKIIVTWEPWEKKKGRGGGVAALYPE</sequence>
<evidence type="ECO:0000313" key="2">
    <source>
        <dbReference type="Proteomes" id="UP001610446"/>
    </source>
</evidence>
<organism evidence="1 2">
    <name type="scientific">Aspergillus pseudoustus</name>
    <dbReference type="NCBI Taxonomy" id="1810923"/>
    <lineage>
        <taxon>Eukaryota</taxon>
        <taxon>Fungi</taxon>
        <taxon>Dikarya</taxon>
        <taxon>Ascomycota</taxon>
        <taxon>Pezizomycotina</taxon>
        <taxon>Eurotiomycetes</taxon>
        <taxon>Eurotiomycetidae</taxon>
        <taxon>Eurotiales</taxon>
        <taxon>Aspergillaceae</taxon>
        <taxon>Aspergillus</taxon>
        <taxon>Aspergillus subgen. Nidulantes</taxon>
    </lineage>
</organism>
<evidence type="ECO:0000313" key="1">
    <source>
        <dbReference type="EMBL" id="KAL2844754.1"/>
    </source>
</evidence>
<accession>A0ABR4JYX2</accession>
<dbReference type="Proteomes" id="UP001610446">
    <property type="component" value="Unassembled WGS sequence"/>
</dbReference>
<dbReference type="EMBL" id="JBFXLU010000078">
    <property type="protein sequence ID" value="KAL2844754.1"/>
    <property type="molecule type" value="Genomic_DNA"/>
</dbReference>
<proteinExistence type="predicted"/>
<reference evidence="1 2" key="1">
    <citation type="submission" date="2024-07" db="EMBL/GenBank/DDBJ databases">
        <title>Section-level genome sequencing and comparative genomics of Aspergillus sections Usti and Cavernicolus.</title>
        <authorList>
            <consortium name="Lawrence Berkeley National Laboratory"/>
            <person name="Nybo J.L."/>
            <person name="Vesth T.C."/>
            <person name="Theobald S."/>
            <person name="Frisvad J.C."/>
            <person name="Larsen T.O."/>
            <person name="Kjaerboelling I."/>
            <person name="Rothschild-Mancinelli K."/>
            <person name="Lyhne E.K."/>
            <person name="Kogle M.E."/>
            <person name="Barry K."/>
            <person name="Clum A."/>
            <person name="Na H."/>
            <person name="Ledsgaard L."/>
            <person name="Lin J."/>
            <person name="Lipzen A."/>
            <person name="Kuo A."/>
            <person name="Riley R."/>
            <person name="Mondo S."/>
            <person name="Labutti K."/>
            <person name="Haridas S."/>
            <person name="Pangalinan J."/>
            <person name="Salamov A.A."/>
            <person name="Simmons B.A."/>
            <person name="Magnuson J.K."/>
            <person name="Chen J."/>
            <person name="Drula E."/>
            <person name="Henrissat B."/>
            <person name="Wiebenga A."/>
            <person name="Lubbers R.J."/>
            <person name="Gomes A.C."/>
            <person name="Makela M.R."/>
            <person name="Stajich J."/>
            <person name="Grigoriev I.V."/>
            <person name="Mortensen U.H."/>
            <person name="De Vries R.P."/>
            <person name="Baker S.E."/>
            <person name="Andersen M.R."/>
        </authorList>
    </citation>
    <scope>NUCLEOTIDE SEQUENCE [LARGE SCALE GENOMIC DNA]</scope>
    <source>
        <strain evidence="1 2">CBS 123904</strain>
    </source>
</reference>
<protein>
    <submittedName>
        <fullName evidence="1">Uncharacterized protein</fullName>
    </submittedName>
</protein>
<name>A0ABR4JYX2_9EURO</name>
<gene>
    <name evidence="1" type="ORF">BJY01DRAFT_214766</name>
</gene>